<dbReference type="AlphaFoldDB" id="A0A0L8ADH5"/>
<evidence type="ECO:0000256" key="2">
    <source>
        <dbReference type="ARBA" id="ARBA00023125"/>
    </source>
</evidence>
<dbReference type="PRINTS" id="PR00035">
    <property type="entry name" value="HTHGNTR"/>
</dbReference>
<dbReference type="PANTHER" id="PTHR43537">
    <property type="entry name" value="TRANSCRIPTIONAL REGULATOR, GNTR FAMILY"/>
    <property type="match status" value="1"/>
</dbReference>
<dbReference type="InterPro" id="IPR036390">
    <property type="entry name" value="WH_DNA-bd_sf"/>
</dbReference>
<name>A0A0L8ADH5_9GAMM</name>
<dbReference type="EMBL" id="AJLO02000014">
    <property type="protein sequence ID" value="KOF00190.1"/>
    <property type="molecule type" value="Genomic_DNA"/>
</dbReference>
<dbReference type="OrthoDB" id="5450856at2"/>
<evidence type="ECO:0000259" key="4">
    <source>
        <dbReference type="PROSITE" id="PS50949"/>
    </source>
</evidence>
<dbReference type="CDD" id="cd07377">
    <property type="entry name" value="WHTH_GntR"/>
    <property type="match status" value="1"/>
</dbReference>
<evidence type="ECO:0000313" key="5">
    <source>
        <dbReference type="EMBL" id="KOF00190.1"/>
    </source>
</evidence>
<protein>
    <submittedName>
        <fullName evidence="5">GntR family transcriptional regulator</fullName>
    </submittedName>
</protein>
<dbReference type="InterPro" id="IPR036388">
    <property type="entry name" value="WH-like_DNA-bd_sf"/>
</dbReference>
<dbReference type="GO" id="GO:0003700">
    <property type="term" value="F:DNA-binding transcription factor activity"/>
    <property type="evidence" value="ECO:0007669"/>
    <property type="project" value="InterPro"/>
</dbReference>
<dbReference type="SUPFAM" id="SSF46785">
    <property type="entry name" value="Winged helix' DNA-binding domain"/>
    <property type="match status" value="1"/>
</dbReference>
<dbReference type="GO" id="GO:0003677">
    <property type="term" value="F:DNA binding"/>
    <property type="evidence" value="ECO:0007669"/>
    <property type="project" value="UniProtKB-KW"/>
</dbReference>
<keyword evidence="2" id="KW-0238">DNA-binding</keyword>
<dbReference type="InterPro" id="IPR011711">
    <property type="entry name" value="GntR_C"/>
</dbReference>
<evidence type="ECO:0000256" key="3">
    <source>
        <dbReference type="ARBA" id="ARBA00023163"/>
    </source>
</evidence>
<organism evidence="5 6">
    <name type="scientific">Stenotrophomonas geniculata N1</name>
    <dbReference type="NCBI Taxonomy" id="1167641"/>
    <lineage>
        <taxon>Bacteria</taxon>
        <taxon>Pseudomonadati</taxon>
        <taxon>Pseudomonadota</taxon>
        <taxon>Gammaproteobacteria</taxon>
        <taxon>Lysobacterales</taxon>
        <taxon>Lysobacteraceae</taxon>
        <taxon>Stenotrophomonas</taxon>
    </lineage>
</organism>
<dbReference type="SUPFAM" id="SSF48008">
    <property type="entry name" value="GntR ligand-binding domain-like"/>
    <property type="match status" value="1"/>
</dbReference>
<dbReference type="SMART" id="SM00345">
    <property type="entry name" value="HTH_GNTR"/>
    <property type="match status" value="1"/>
</dbReference>
<dbReference type="Gene3D" id="1.10.10.10">
    <property type="entry name" value="Winged helix-like DNA-binding domain superfamily/Winged helix DNA-binding domain"/>
    <property type="match status" value="1"/>
</dbReference>
<evidence type="ECO:0000256" key="1">
    <source>
        <dbReference type="ARBA" id="ARBA00023015"/>
    </source>
</evidence>
<proteinExistence type="predicted"/>
<comment type="caution">
    <text evidence="5">The sequence shown here is derived from an EMBL/GenBank/DDBJ whole genome shotgun (WGS) entry which is preliminary data.</text>
</comment>
<keyword evidence="3" id="KW-0804">Transcription</keyword>
<dbReference type="Proteomes" id="UP000036890">
    <property type="component" value="Unassembled WGS sequence"/>
</dbReference>
<dbReference type="RefSeq" id="WP_010485608.1">
    <property type="nucleotide sequence ID" value="NZ_AJLO02000014.1"/>
</dbReference>
<dbReference type="Pfam" id="PF00392">
    <property type="entry name" value="GntR"/>
    <property type="match status" value="1"/>
</dbReference>
<accession>A0A0L8ADH5</accession>
<dbReference type="PANTHER" id="PTHR43537:SF5">
    <property type="entry name" value="UXU OPERON TRANSCRIPTIONAL REGULATOR"/>
    <property type="match status" value="1"/>
</dbReference>
<keyword evidence="1" id="KW-0805">Transcription regulation</keyword>
<dbReference type="Pfam" id="PF07729">
    <property type="entry name" value="FCD"/>
    <property type="match status" value="1"/>
</dbReference>
<gene>
    <name evidence="5" type="ORF">W7K_05030</name>
</gene>
<dbReference type="SMART" id="SM00895">
    <property type="entry name" value="FCD"/>
    <property type="match status" value="1"/>
</dbReference>
<dbReference type="InterPro" id="IPR008920">
    <property type="entry name" value="TF_FadR/GntR_C"/>
</dbReference>
<feature type="domain" description="HTH gntR-type" evidence="4">
    <location>
        <begin position="4"/>
        <end position="72"/>
    </location>
</feature>
<sequence>MSANRLYQTIAAKLRKLIEDGEFPPGSRLPGERELAERFGVSRVTIREAEIALEAQGWIAIRIGSGVHVKPRPTQASGGLPDVSAFDLTAARAVFEAEAAALAASNLDDAGIAELQSLAEALCRRDLSDAEAGEYDRRFHLAIARLSGNPVVEFFVQQIWRMRSELPRVSEVYARVCHDDGASRADEHMAIFEALRARDPVAARNAMRHHFQRLFEAMLQATESQALEEIRRRTQQDRERFMATTRI</sequence>
<dbReference type="Gene3D" id="1.20.120.530">
    <property type="entry name" value="GntR ligand-binding domain-like"/>
    <property type="match status" value="1"/>
</dbReference>
<dbReference type="InterPro" id="IPR000524">
    <property type="entry name" value="Tscrpt_reg_HTH_GntR"/>
</dbReference>
<reference evidence="5 6" key="1">
    <citation type="journal article" date="2012" name="J. Bacteriol.">
        <title>Genome sequence of a novel nicotine-degrading strain, Pseudomonas geniculata N1.</title>
        <authorList>
            <person name="Tang H."/>
            <person name="Yu H."/>
            <person name="Tai C."/>
            <person name="Huang K."/>
            <person name="Liu Y."/>
            <person name="Wang L."/>
            <person name="Yao Y."/>
            <person name="Wu G."/>
            <person name="Xu P."/>
        </authorList>
    </citation>
    <scope>NUCLEOTIDE SEQUENCE [LARGE SCALE GENOMIC DNA]</scope>
    <source>
        <strain evidence="5 6">N1</strain>
    </source>
</reference>
<dbReference type="PROSITE" id="PS50949">
    <property type="entry name" value="HTH_GNTR"/>
    <property type="match status" value="1"/>
</dbReference>
<evidence type="ECO:0000313" key="6">
    <source>
        <dbReference type="Proteomes" id="UP000036890"/>
    </source>
</evidence>